<evidence type="ECO:0000313" key="2">
    <source>
        <dbReference type="EMBL" id="RHG56074.1"/>
    </source>
</evidence>
<sequence length="434" mass="48909">MNENSTISNAYDGKHDEYGHDLPRWMNFEHVIDIGEADPTQTATDYYGFELPNGVAMVIQSQPSHRDHPFIVYSYGDGACPHDDVEFDSLRTAISYASQLHSGAIDPDYLRVEYTHDEYETLCWRDFYQAAHGNIEYASRLVDQCNGGFREGFGPYACAAEDLAEGEIVNFNNCYVITDANGPDTKEIAAKRIWNELGDACIDDNECIDSEFYGYPIGTFREDIWHDIEDQLGVPIHELMFPDDVNKDMTNERSLTMSNENKNTNVKEETTWTNFKFFNNQVKLKVIEKDDRQMYLADCRFMPGSVANGIDLGDQNGISGHMTVFLTEKQYFKAAEQKANGEQINVGLPSTQLKDGKLEVNFYNHESKEAHTIQVNPFAASKANKAAREAFFERKDAEREQGKGLGAKAASARDASEKLDGQSQVAPAKDNLEH</sequence>
<name>A0A3R6KVC7_9FIRM</name>
<accession>A0A3R6KVC7</accession>
<gene>
    <name evidence="2" type="ORF">DW252_16185</name>
</gene>
<evidence type="ECO:0000313" key="3">
    <source>
        <dbReference type="Proteomes" id="UP000286595"/>
    </source>
</evidence>
<reference evidence="2 3" key="1">
    <citation type="submission" date="2018-08" db="EMBL/GenBank/DDBJ databases">
        <title>A genome reference for cultivated species of the human gut microbiota.</title>
        <authorList>
            <person name="Zou Y."/>
            <person name="Xue W."/>
            <person name="Luo G."/>
        </authorList>
    </citation>
    <scope>NUCLEOTIDE SEQUENCE [LARGE SCALE GENOMIC DNA]</scope>
    <source>
        <strain evidence="2 3">AM22-12LB</strain>
    </source>
</reference>
<organism evidence="2 3">
    <name type="scientific">Coprococcus comes</name>
    <dbReference type="NCBI Taxonomy" id="410072"/>
    <lineage>
        <taxon>Bacteria</taxon>
        <taxon>Bacillati</taxon>
        <taxon>Bacillota</taxon>
        <taxon>Clostridia</taxon>
        <taxon>Lachnospirales</taxon>
        <taxon>Lachnospiraceae</taxon>
        <taxon>Coprococcus</taxon>
    </lineage>
</organism>
<dbReference type="RefSeq" id="WP_118219611.1">
    <property type="nucleotide sequence ID" value="NZ_QRIM01000028.1"/>
</dbReference>
<protein>
    <submittedName>
        <fullName evidence="2">Uncharacterized protein</fullName>
    </submittedName>
</protein>
<dbReference type="EMBL" id="QRIM01000028">
    <property type="protein sequence ID" value="RHG56074.1"/>
    <property type="molecule type" value="Genomic_DNA"/>
</dbReference>
<evidence type="ECO:0000256" key="1">
    <source>
        <dbReference type="SAM" id="MobiDB-lite"/>
    </source>
</evidence>
<comment type="caution">
    <text evidence="2">The sequence shown here is derived from an EMBL/GenBank/DDBJ whole genome shotgun (WGS) entry which is preliminary data.</text>
</comment>
<dbReference type="Proteomes" id="UP000286595">
    <property type="component" value="Unassembled WGS sequence"/>
</dbReference>
<feature type="region of interest" description="Disordered" evidence="1">
    <location>
        <begin position="395"/>
        <end position="434"/>
    </location>
</feature>
<dbReference type="AlphaFoldDB" id="A0A3R6KVC7"/>
<proteinExistence type="predicted"/>